<sequence>MLSRTALRTARSSALRAAKSTVATPTTAAPVAVSAATSAPDVMAVSRGELAWCEVYGVDYEKQVRDAQKDSPIALNDPNSRMEDAKVNQQNQDIWSVVFGTHSA</sequence>
<protein>
    <submittedName>
        <fullName evidence="1">Uncharacterized protein</fullName>
    </submittedName>
</protein>
<reference evidence="1" key="1">
    <citation type="submission" date="2019-03" db="EMBL/GenBank/DDBJ databases">
        <title>Long read genome sequence of the mycoparasitic Pythium oligandrum ATCC 38472 isolated from sugarbeet rhizosphere.</title>
        <authorList>
            <person name="Gaulin E."/>
        </authorList>
    </citation>
    <scope>NUCLEOTIDE SEQUENCE</scope>
    <source>
        <strain evidence="1">ATCC 38472_TT</strain>
    </source>
</reference>
<organism evidence="1 2">
    <name type="scientific">Pythium oligandrum</name>
    <name type="common">Mycoparasitic fungus</name>
    <dbReference type="NCBI Taxonomy" id="41045"/>
    <lineage>
        <taxon>Eukaryota</taxon>
        <taxon>Sar</taxon>
        <taxon>Stramenopiles</taxon>
        <taxon>Oomycota</taxon>
        <taxon>Peronosporomycetes</taxon>
        <taxon>Pythiales</taxon>
        <taxon>Pythiaceae</taxon>
        <taxon>Pythium</taxon>
    </lineage>
</organism>
<dbReference type="AlphaFoldDB" id="A0A8K1CF95"/>
<name>A0A8K1CF95_PYTOL</name>
<dbReference type="Proteomes" id="UP000794436">
    <property type="component" value="Unassembled WGS sequence"/>
</dbReference>
<evidence type="ECO:0000313" key="1">
    <source>
        <dbReference type="EMBL" id="TMW61953.1"/>
    </source>
</evidence>
<proteinExistence type="predicted"/>
<gene>
    <name evidence="1" type="ORF">Poli38472_009446</name>
</gene>
<evidence type="ECO:0000313" key="2">
    <source>
        <dbReference type="Proteomes" id="UP000794436"/>
    </source>
</evidence>
<accession>A0A8K1CF95</accession>
<dbReference type="EMBL" id="SPLM01000074">
    <property type="protein sequence ID" value="TMW61953.1"/>
    <property type="molecule type" value="Genomic_DNA"/>
</dbReference>
<keyword evidence="2" id="KW-1185">Reference proteome</keyword>
<dbReference type="OrthoDB" id="167347at2759"/>
<comment type="caution">
    <text evidence="1">The sequence shown here is derived from an EMBL/GenBank/DDBJ whole genome shotgun (WGS) entry which is preliminary data.</text>
</comment>